<dbReference type="AlphaFoldDB" id="A0A9C6XCE6"/>
<feature type="compositionally biased region" description="Polar residues" evidence="5">
    <location>
        <begin position="847"/>
        <end position="862"/>
    </location>
</feature>
<comment type="similarity">
    <text evidence="2">Belongs to the ATP-dependent AMP-binding enzyme family.</text>
</comment>
<accession>A0A9C6XCE6</accession>
<feature type="compositionally biased region" description="Low complexity" evidence="5">
    <location>
        <begin position="823"/>
        <end position="832"/>
    </location>
</feature>
<dbReference type="SUPFAM" id="SSF56801">
    <property type="entry name" value="Acetyl-CoA synthetase-like"/>
    <property type="match status" value="1"/>
</dbReference>
<dbReference type="InterPro" id="IPR020845">
    <property type="entry name" value="AMP-binding_CS"/>
</dbReference>
<dbReference type="InterPro" id="IPR042099">
    <property type="entry name" value="ANL_N_sf"/>
</dbReference>
<reference evidence="9" key="1">
    <citation type="submission" date="2025-08" db="UniProtKB">
        <authorList>
            <consortium name="RefSeq"/>
        </authorList>
    </citation>
    <scope>IDENTIFICATION</scope>
    <source>
        <tissue evidence="9">Whole organism</tissue>
    </source>
</reference>
<evidence type="ECO:0000313" key="8">
    <source>
        <dbReference type="Proteomes" id="UP000504606"/>
    </source>
</evidence>
<evidence type="ECO:0000259" key="7">
    <source>
        <dbReference type="Pfam" id="PF13193"/>
    </source>
</evidence>
<feature type="region of interest" description="Disordered" evidence="5">
    <location>
        <begin position="821"/>
        <end position="862"/>
    </location>
</feature>
<keyword evidence="8" id="KW-1185">Reference proteome</keyword>
<evidence type="ECO:0000256" key="5">
    <source>
        <dbReference type="SAM" id="MobiDB-lite"/>
    </source>
</evidence>
<proteinExistence type="inferred from homology"/>
<dbReference type="RefSeq" id="XP_052133503.1">
    <property type="nucleotide sequence ID" value="XM_052277543.1"/>
</dbReference>
<keyword evidence="3" id="KW-0436">Ligase</keyword>
<evidence type="ECO:0000256" key="3">
    <source>
        <dbReference type="ARBA" id="ARBA00022598"/>
    </source>
</evidence>
<organism evidence="8 9">
    <name type="scientific">Frankliniella occidentalis</name>
    <name type="common">Western flower thrips</name>
    <name type="synonym">Euthrips occidentalis</name>
    <dbReference type="NCBI Taxonomy" id="133901"/>
    <lineage>
        <taxon>Eukaryota</taxon>
        <taxon>Metazoa</taxon>
        <taxon>Ecdysozoa</taxon>
        <taxon>Arthropoda</taxon>
        <taxon>Hexapoda</taxon>
        <taxon>Insecta</taxon>
        <taxon>Pterygota</taxon>
        <taxon>Neoptera</taxon>
        <taxon>Paraneoptera</taxon>
        <taxon>Thysanoptera</taxon>
        <taxon>Terebrantia</taxon>
        <taxon>Thripoidea</taxon>
        <taxon>Thripidae</taxon>
        <taxon>Frankliniella</taxon>
    </lineage>
</organism>
<dbReference type="Proteomes" id="UP000504606">
    <property type="component" value="Unplaced"/>
</dbReference>
<dbReference type="PANTHER" id="PTHR24096:SF149">
    <property type="entry name" value="AMP-BINDING DOMAIN-CONTAINING PROTEIN-RELATED"/>
    <property type="match status" value="1"/>
</dbReference>
<dbReference type="OrthoDB" id="10253869at2759"/>
<evidence type="ECO:0000259" key="6">
    <source>
        <dbReference type="Pfam" id="PF00501"/>
    </source>
</evidence>
<dbReference type="GeneID" id="113216481"/>
<dbReference type="GO" id="GO:0005777">
    <property type="term" value="C:peroxisome"/>
    <property type="evidence" value="ECO:0007669"/>
    <property type="project" value="UniProtKB-SubCell"/>
</dbReference>
<dbReference type="InterPro" id="IPR045851">
    <property type="entry name" value="AMP-bd_C_sf"/>
</dbReference>
<feature type="domain" description="AMP-binding enzyme C-terminal" evidence="7">
    <location>
        <begin position="539"/>
        <end position="615"/>
    </location>
</feature>
<dbReference type="Pfam" id="PF00501">
    <property type="entry name" value="AMP-binding"/>
    <property type="match status" value="1"/>
</dbReference>
<evidence type="ECO:0000313" key="9">
    <source>
        <dbReference type="RefSeq" id="XP_052133503.1"/>
    </source>
</evidence>
<dbReference type="InterPro" id="IPR000873">
    <property type="entry name" value="AMP-dep_synth/lig_dom"/>
</dbReference>
<dbReference type="PANTHER" id="PTHR24096">
    <property type="entry name" value="LONG-CHAIN-FATTY-ACID--COA LIGASE"/>
    <property type="match status" value="1"/>
</dbReference>
<gene>
    <name evidence="9" type="primary">LOC113216481</name>
</gene>
<dbReference type="Gene3D" id="3.30.300.30">
    <property type="match status" value="1"/>
</dbReference>
<sequence length="862" mass="89327">MGSSSSKNGGGQAKPVPVVEVTWCTVHEYVAARIQEHGDKVAQVDAATGETVTFAAILERSAALAAGLVARGLRPGATTLVIGENSVHYPWVLLGVLRAGGTAHLIDPRSTAREVEHAVGISKPSLALVSAAVSKERDVTRVLRNTVGSVLVWGANGDQGQDDQDLPEGIASLERLLVSPAKSAASVPCSPVSEAKTPTGPSAADGVHVEGASVLTVKDVLTPGLRIPVAPPPTPTSLSATYGDSCSPSSVTSPLQSILPTAVEGVPRADGKSVPQLQGGASVSLILPSSGSTGLPKGVMISHDNLLAALELGPIFIKDKDVVAGLSPYFHAYGGVLMLMALCAGVPMVAISRFSMSALLGAVKEHKITVMHVVSSLLVSLGKLPVEALAELSSLERLWSGAAQVSPLVQSALHSRLPGVSLHHSYGMTETTFTTFCGEVRADKPGSPGTLVKAMECKVVDPESNKPLAMGARGELCFKGPMVTRGYLANAEATAEAFDADGWLRSGDLGYVDEDGYFYVVERLKDVLKYNGHQVSPSELEALLITHPAVCEAAVIGEPHEYGEAPRALVRVADGHRVTEEELCQFISGKVAPHKQLRGGITFMSVPFPRTASGKLQRKKLRALLQDADDSFNSSACSDPSSPTAAPAPVELPVAEQPQPASSVEAPAPEAPVPVQVTAAAPQDATPSERLIAAEAEVTASDRVAAETLEDALETLESITGAAMSPEPQGEQQCRPSLASINTLSTIYSESPVSTPPSASIPYTPEDVFATPFAVARLKEAAQVPLPASEPNSPAGNLLNGSSCSIPADLASPLQAMNLLDDTQGTQGTQGTPGSMGSALMDLVSPLESNIYDQSTATSPQS</sequence>
<name>A0A9C6XCE6_FRAOC</name>
<dbReference type="GO" id="GO:0016405">
    <property type="term" value="F:CoA-ligase activity"/>
    <property type="evidence" value="ECO:0007669"/>
    <property type="project" value="TreeGrafter"/>
</dbReference>
<keyword evidence="4" id="KW-0576">Peroxisome</keyword>
<evidence type="ECO:0000256" key="1">
    <source>
        <dbReference type="ARBA" id="ARBA00004275"/>
    </source>
</evidence>
<dbReference type="Pfam" id="PF13193">
    <property type="entry name" value="AMP-binding_C"/>
    <property type="match status" value="1"/>
</dbReference>
<dbReference type="PROSITE" id="PS00455">
    <property type="entry name" value="AMP_BINDING"/>
    <property type="match status" value="1"/>
</dbReference>
<comment type="subcellular location">
    <subcellularLocation>
        <location evidence="1">Peroxisome</location>
    </subcellularLocation>
</comment>
<dbReference type="KEGG" id="foc:113216481"/>
<feature type="domain" description="AMP-dependent synthetase/ligase" evidence="6">
    <location>
        <begin position="32"/>
        <end position="488"/>
    </location>
</feature>
<evidence type="ECO:0000256" key="2">
    <source>
        <dbReference type="ARBA" id="ARBA00006432"/>
    </source>
</evidence>
<protein>
    <submittedName>
        <fullName evidence="9">Uncharacterized protein LOC113216481</fullName>
    </submittedName>
</protein>
<evidence type="ECO:0000256" key="4">
    <source>
        <dbReference type="ARBA" id="ARBA00023140"/>
    </source>
</evidence>
<dbReference type="InterPro" id="IPR025110">
    <property type="entry name" value="AMP-bd_C"/>
</dbReference>
<dbReference type="Gene3D" id="3.40.50.12780">
    <property type="entry name" value="N-terminal domain of ligase-like"/>
    <property type="match status" value="2"/>
</dbReference>